<comment type="function">
    <text evidence="5">O-methyltransferase required for two non-consecutive steps during ubiquinone biosynthesis. Catalyzes the 2 O-methylation of 3,4-dihydroxy-5-(all-trans-polyprenyl)benzoic acid into 4-hydroxy-3-methoxy-5-(all-trans-polyprenyl)benzoic acid. Also catalyzes the last step of ubiquinone biosynthesis by mediating methylation of 3-demethylubiquinone into ubiquinone. Also able to mediate the methylation of 3-demethylubiquinol into ubiquinol.</text>
</comment>
<feature type="binding site" evidence="5">
    <location>
        <position position="201"/>
    </location>
    <ligand>
        <name>Mg(2+)</name>
        <dbReference type="ChEBI" id="CHEBI:18420"/>
    </ligand>
</feature>
<comment type="subcellular location">
    <subcellularLocation>
        <location evidence="5">Mitochondrion inner membrane</location>
        <topology evidence="5">Peripheral membrane protein</topology>
        <orientation evidence="5">Matrix side</orientation>
    </subcellularLocation>
</comment>
<evidence type="ECO:0000256" key="3">
    <source>
        <dbReference type="ARBA" id="ARBA00022688"/>
    </source>
</evidence>
<reference evidence="6" key="2">
    <citation type="submission" date="2014-02" db="EMBL/GenBank/DDBJ databases">
        <title>Complete DNA sequence of /Kuraishia capsulata/ illustrates novel genomic features among budding yeasts (/Saccharomycotina/).</title>
        <authorList>
            <person name="Morales L."/>
            <person name="Noel B."/>
            <person name="Porcel B."/>
            <person name="Marcet-Houben M."/>
            <person name="Hullo M-F."/>
            <person name="Sacerdot C."/>
            <person name="Tekaia F."/>
            <person name="Leh-Louis V."/>
            <person name="Despons L."/>
            <person name="Khanna V."/>
            <person name="Aury J-M."/>
            <person name="Barbe V."/>
            <person name="Couloux A."/>
            <person name="Labadie K."/>
            <person name="Pelletier E."/>
            <person name="Souciet J-L."/>
            <person name="Boekhout T."/>
            <person name="Gabaldon T."/>
            <person name="Wincker P."/>
            <person name="Dujon B."/>
        </authorList>
    </citation>
    <scope>NUCLEOTIDE SEQUENCE</scope>
    <source>
        <strain evidence="6">CBS 1993</strain>
    </source>
</reference>
<sequence>MFSRLSVKSIRPLVSFRSLSSGLTSISPVEQSHFNQLASSWWDVNGPQRILHKMNLLRMDFITNTIKSHLVLNDYNNMVNVAEEEIYIPGFDVGLLDDAIADSVLQDQETRRQELLRGMRLKCLDIGCGGGIFSESMARLPYVGSVKGIDLSEEVLAVAKNHAALDPILEKKLSYDLQAVEQIDESLEQYDVVSMFEMLEHVDYPAEVLKSAIRLVKPGGWVFLSTINRDFISWFTTIAMGEYVLKIVPKGTHTHSKYINEKEIEEWFDKNPEFEVKESKGCVYLPAYGWKFTENEHVGNYFMAIKRVTK</sequence>
<proteinExistence type="inferred from homology"/>
<evidence type="ECO:0000313" key="7">
    <source>
        <dbReference type="Proteomes" id="UP000019384"/>
    </source>
</evidence>
<comment type="similarity">
    <text evidence="5">Belongs to the class I-like SAM-binding methyltransferase superfamily. UbiG/COQ3 family.</text>
</comment>
<dbReference type="STRING" id="1382522.W6MU69"/>
<comment type="subunit">
    <text evidence="5">Component of a multi-subunit COQ enzyme complex, composed of at least COQ3, COQ4, COQ5, COQ6, COQ7 and COQ9.</text>
</comment>
<dbReference type="InterPro" id="IPR029063">
    <property type="entry name" value="SAM-dependent_MTases_sf"/>
</dbReference>
<dbReference type="GO" id="GO:0061542">
    <property type="term" value="F:3-demethylubiquinol 3-O-methyltransferase activity"/>
    <property type="evidence" value="ECO:0007669"/>
    <property type="project" value="UniProtKB-UniRule"/>
</dbReference>
<keyword evidence="5" id="KW-0999">Mitochondrion inner membrane</keyword>
<evidence type="ECO:0000256" key="5">
    <source>
        <dbReference type="HAMAP-Rule" id="MF_03190"/>
    </source>
</evidence>
<dbReference type="NCBIfam" id="TIGR01983">
    <property type="entry name" value="UbiG"/>
    <property type="match status" value="1"/>
</dbReference>
<accession>W6MU69</accession>
<dbReference type="GO" id="GO:0032259">
    <property type="term" value="P:methylation"/>
    <property type="evidence" value="ECO:0007669"/>
    <property type="project" value="UniProtKB-KW"/>
</dbReference>
<dbReference type="UniPathway" id="UPA00232"/>
<dbReference type="EC" id="2.1.1.64" evidence="5"/>
<evidence type="ECO:0000256" key="4">
    <source>
        <dbReference type="ARBA" id="ARBA00022691"/>
    </source>
</evidence>
<dbReference type="OrthoDB" id="3265906at2759"/>
<comment type="catalytic activity">
    <reaction evidence="5">
        <text>a 3,4-dihydroxy-5-(all-trans-polyprenyl)benzoate + S-adenosyl-L-methionine = a 4-hydroxy-3-methoxy-5-(all-trans-polyprenyl)benzoate + S-adenosyl-L-homocysteine + H(+)</text>
        <dbReference type="Rhea" id="RHEA:44452"/>
        <dbReference type="Rhea" id="RHEA-COMP:10930"/>
        <dbReference type="Rhea" id="RHEA-COMP:10931"/>
        <dbReference type="ChEBI" id="CHEBI:15378"/>
        <dbReference type="ChEBI" id="CHEBI:57856"/>
        <dbReference type="ChEBI" id="CHEBI:59789"/>
        <dbReference type="ChEBI" id="CHEBI:64694"/>
        <dbReference type="ChEBI" id="CHEBI:84443"/>
        <dbReference type="EC" id="2.1.1.114"/>
    </reaction>
</comment>
<dbReference type="GO" id="GO:0120537">
    <property type="term" value="F:3-demethylubiquinone 3-O-methyltransferase activity"/>
    <property type="evidence" value="ECO:0007669"/>
    <property type="project" value="RHEA"/>
</dbReference>
<dbReference type="HAMAP" id="MF_00472">
    <property type="entry name" value="UbiG"/>
    <property type="match status" value="1"/>
</dbReference>
<evidence type="ECO:0000256" key="2">
    <source>
        <dbReference type="ARBA" id="ARBA00022679"/>
    </source>
</evidence>
<keyword evidence="3 5" id="KW-0831">Ubiquinone biosynthesis</keyword>
<keyword evidence="4 5" id="KW-0949">S-adenosyl-L-methionine</keyword>
<dbReference type="PANTHER" id="PTHR43464:SF19">
    <property type="entry name" value="UBIQUINONE BIOSYNTHESIS O-METHYLTRANSFERASE, MITOCHONDRIAL"/>
    <property type="match status" value="1"/>
</dbReference>
<organism evidence="6 7">
    <name type="scientific">Kuraishia capsulata CBS 1993</name>
    <dbReference type="NCBI Taxonomy" id="1382522"/>
    <lineage>
        <taxon>Eukaryota</taxon>
        <taxon>Fungi</taxon>
        <taxon>Dikarya</taxon>
        <taxon>Ascomycota</taxon>
        <taxon>Saccharomycotina</taxon>
        <taxon>Pichiomycetes</taxon>
        <taxon>Pichiales</taxon>
        <taxon>Pichiaceae</taxon>
        <taxon>Kuraishia</taxon>
    </lineage>
</organism>
<reference evidence="6" key="1">
    <citation type="submission" date="2013-12" db="EMBL/GenBank/DDBJ databases">
        <authorList>
            <person name="Genoscope - CEA"/>
        </authorList>
    </citation>
    <scope>NUCLEOTIDE SEQUENCE</scope>
    <source>
        <strain evidence="6">CBS 1993</strain>
    </source>
</reference>
<feature type="binding site" evidence="5">
    <location>
        <position position="196"/>
    </location>
    <ligand>
        <name>S-adenosyl-L-methionine</name>
        <dbReference type="ChEBI" id="CHEBI:59789"/>
    </ligand>
</feature>
<dbReference type="InterPro" id="IPR010233">
    <property type="entry name" value="UbiG_MeTrfase"/>
</dbReference>
<dbReference type="SUPFAM" id="SSF53335">
    <property type="entry name" value="S-adenosyl-L-methionine-dependent methyltransferases"/>
    <property type="match status" value="1"/>
</dbReference>
<comment type="catalytic activity">
    <reaction evidence="5">
        <text>a 3-demethylubiquinone + S-adenosyl-L-methionine = a ubiquinone + S-adenosyl-L-homocysteine</text>
        <dbReference type="Rhea" id="RHEA:81215"/>
        <dbReference type="Rhea" id="RHEA-COMP:9565"/>
        <dbReference type="Rhea" id="RHEA-COMP:19654"/>
        <dbReference type="ChEBI" id="CHEBI:16389"/>
        <dbReference type="ChEBI" id="CHEBI:57856"/>
        <dbReference type="ChEBI" id="CHEBI:59789"/>
        <dbReference type="ChEBI" id="CHEBI:231825"/>
    </reaction>
</comment>
<feature type="binding site" evidence="5">
    <location>
        <position position="197"/>
    </location>
    <ligand>
        <name>Mg(2+)</name>
        <dbReference type="ChEBI" id="CHEBI:18420"/>
    </ligand>
</feature>
<evidence type="ECO:0000313" key="6">
    <source>
        <dbReference type="EMBL" id="CDK28917.1"/>
    </source>
</evidence>
<dbReference type="HOGENOM" id="CLU_042432_3_0_1"/>
<dbReference type="GO" id="GO:0046872">
    <property type="term" value="F:metal ion binding"/>
    <property type="evidence" value="ECO:0007669"/>
    <property type="project" value="UniProtKB-KW"/>
</dbReference>
<protein>
    <recommendedName>
        <fullName evidence="5">Ubiquinone biosynthesis O-methyltransferase, mitochondrial</fullName>
    </recommendedName>
    <alternativeName>
        <fullName evidence="5">3,4-dihydroxy-5-hexaprenylbenzoate methyltransferase</fullName>
    </alternativeName>
    <alternativeName>
        <fullName evidence="5">3-demethylubiquinol 3-O-methyltransferase</fullName>
    </alternativeName>
    <alternativeName>
        <fullName evidence="5">3-demethylubiquinone 3-O-methyltransferase</fullName>
    </alternativeName>
    <alternativeName>
        <fullName evidence="5">3-demethylubiquinone-6 3-O-methyltransferase</fullName>
    </alternativeName>
    <alternativeName>
        <fullName evidence="5">Hexaprenyldihydroxybenzoate methyltransferase</fullName>
    </alternativeName>
    <alternativeName>
        <fullName evidence="5">Polyprenyldihydroxybenzoate methyltransferase</fullName>
        <shortName evidence="5">DHHB methyltransferase</shortName>
        <shortName evidence="5">DHHB-MT</shortName>
        <shortName evidence="5">DHHB-MTase</shortName>
        <ecNumber evidence="5">2.1.1.-</ecNumber>
        <ecNumber evidence="5">2.1.1.114</ecNumber>
        <ecNumber evidence="5">2.1.1.64</ecNumber>
    </alternativeName>
</protein>
<dbReference type="PANTHER" id="PTHR43464">
    <property type="entry name" value="METHYLTRANSFERASE"/>
    <property type="match status" value="1"/>
</dbReference>
<dbReference type="EMBL" id="HG793130">
    <property type="protein sequence ID" value="CDK28917.1"/>
    <property type="molecule type" value="Genomic_DNA"/>
</dbReference>
<feature type="binding site" evidence="5">
    <location>
        <position position="200"/>
    </location>
    <ligand>
        <name>Mg(2+)</name>
        <dbReference type="ChEBI" id="CHEBI:18420"/>
    </ligand>
</feature>
<dbReference type="Pfam" id="PF13489">
    <property type="entry name" value="Methyltransf_23"/>
    <property type="match status" value="1"/>
</dbReference>
<keyword evidence="5" id="KW-0496">Mitochondrion</keyword>
<feature type="binding site" evidence="5">
    <location>
        <position position="150"/>
    </location>
    <ligand>
        <name>S-adenosyl-L-methionine</name>
        <dbReference type="ChEBI" id="CHEBI:59789"/>
    </ligand>
</feature>
<comment type="pathway">
    <text evidence="5">Cofactor biosynthesis; ubiquinone biosynthesis.</text>
</comment>
<keyword evidence="5" id="KW-0479">Metal-binding</keyword>
<name>W6MU69_9ASCO</name>
<feature type="binding site" evidence="5">
    <location>
        <position position="58"/>
    </location>
    <ligand>
        <name>S-adenosyl-L-methionine</name>
        <dbReference type="ChEBI" id="CHEBI:59789"/>
    </ligand>
</feature>
<feature type="binding site" evidence="5">
    <location>
        <position position="127"/>
    </location>
    <ligand>
        <name>S-adenosyl-L-methionine</name>
        <dbReference type="ChEBI" id="CHEBI:59789"/>
    </ligand>
</feature>
<dbReference type="AlphaFoldDB" id="W6MU69"/>
<keyword evidence="5" id="KW-0460">Magnesium</keyword>
<keyword evidence="1 5" id="KW-0489">Methyltransferase</keyword>
<dbReference type="EC" id="2.1.1.-" evidence="5"/>
<dbReference type="GO" id="GO:0031314">
    <property type="term" value="C:extrinsic component of mitochondrial inner membrane"/>
    <property type="evidence" value="ECO:0007669"/>
    <property type="project" value="UniProtKB-UniRule"/>
</dbReference>
<comment type="catalytic activity">
    <reaction evidence="5">
        <text>a 3-demethylubiquinol + S-adenosyl-L-methionine = a ubiquinol + S-adenosyl-L-homocysteine + H(+)</text>
        <dbReference type="Rhea" id="RHEA:44380"/>
        <dbReference type="Rhea" id="RHEA-COMP:9566"/>
        <dbReference type="Rhea" id="RHEA-COMP:10914"/>
        <dbReference type="ChEBI" id="CHEBI:15378"/>
        <dbReference type="ChEBI" id="CHEBI:17976"/>
        <dbReference type="ChEBI" id="CHEBI:57856"/>
        <dbReference type="ChEBI" id="CHEBI:59789"/>
        <dbReference type="ChEBI" id="CHEBI:84422"/>
        <dbReference type="EC" id="2.1.1.64"/>
    </reaction>
</comment>
<comment type="cofactor">
    <cofactor evidence="5">
        <name>Mg(2+)</name>
        <dbReference type="ChEBI" id="CHEBI:18420"/>
    </cofactor>
</comment>
<dbReference type="GO" id="GO:0010420">
    <property type="term" value="F:polyprenyldihydroxybenzoate methyltransferase activity"/>
    <property type="evidence" value="ECO:0007669"/>
    <property type="project" value="UniProtKB-UniRule"/>
</dbReference>
<dbReference type="Gene3D" id="3.40.50.150">
    <property type="entry name" value="Vaccinia Virus protein VP39"/>
    <property type="match status" value="1"/>
</dbReference>
<dbReference type="CDD" id="cd02440">
    <property type="entry name" value="AdoMet_MTases"/>
    <property type="match status" value="1"/>
</dbReference>
<evidence type="ECO:0000256" key="1">
    <source>
        <dbReference type="ARBA" id="ARBA00022603"/>
    </source>
</evidence>
<keyword evidence="2 5" id="KW-0808">Transferase</keyword>
<dbReference type="EC" id="2.1.1.114" evidence="5"/>
<dbReference type="Proteomes" id="UP000019384">
    <property type="component" value="Unassembled WGS sequence"/>
</dbReference>
<keyword evidence="7" id="KW-1185">Reference proteome</keyword>
<gene>
    <name evidence="5" type="primary">COQ3</name>
    <name evidence="6" type="ORF">KUCA_T00004902001</name>
</gene>
<keyword evidence="5" id="KW-0472">Membrane</keyword>